<evidence type="ECO:0000313" key="13">
    <source>
        <dbReference type="EMBL" id="KAH6825517.1"/>
    </source>
</evidence>
<dbReference type="AlphaFoldDB" id="A0AAD4J1T6"/>
<feature type="binding site" evidence="9">
    <location>
        <position position="114"/>
    </location>
    <ligand>
        <name>Mn(2+)</name>
        <dbReference type="ChEBI" id="CHEBI:29035"/>
    </ligand>
</feature>
<keyword evidence="3 11" id="KW-0052">Apoplast</keyword>
<dbReference type="PANTHER" id="PTHR31238">
    <property type="entry name" value="GERMIN-LIKE PROTEIN SUBFAMILY 3 MEMBER 3"/>
    <property type="match status" value="1"/>
</dbReference>
<dbReference type="InterPro" id="IPR001929">
    <property type="entry name" value="Germin"/>
</dbReference>
<dbReference type="InterPro" id="IPR011051">
    <property type="entry name" value="RmlC_Cupin_sf"/>
</dbReference>
<dbReference type="Pfam" id="PF00190">
    <property type="entry name" value="Cupin_1"/>
    <property type="match status" value="1"/>
</dbReference>
<keyword evidence="7 8" id="KW-0464">Manganese</keyword>
<feature type="binding site" evidence="9">
    <location>
        <position position="121"/>
    </location>
    <ligand>
        <name>Mn(2+)</name>
        <dbReference type="ChEBI" id="CHEBI:29035"/>
    </ligand>
</feature>
<dbReference type="InterPro" id="IPR006045">
    <property type="entry name" value="Cupin_1"/>
</dbReference>
<evidence type="ECO:0000256" key="4">
    <source>
        <dbReference type="ARBA" id="ARBA00022525"/>
    </source>
</evidence>
<evidence type="ECO:0000259" key="12">
    <source>
        <dbReference type="SMART" id="SM00835"/>
    </source>
</evidence>
<dbReference type="PROSITE" id="PS00725">
    <property type="entry name" value="GERMIN"/>
    <property type="match status" value="1"/>
</dbReference>
<evidence type="ECO:0000313" key="14">
    <source>
        <dbReference type="Proteomes" id="UP001190926"/>
    </source>
</evidence>
<dbReference type="InterPro" id="IPR014710">
    <property type="entry name" value="RmlC-like_jellyroll"/>
</dbReference>
<evidence type="ECO:0000256" key="11">
    <source>
        <dbReference type="RuleBase" id="RU366015"/>
    </source>
</evidence>
<dbReference type="Proteomes" id="UP001190926">
    <property type="component" value="Unassembled WGS sequence"/>
</dbReference>
<feature type="domain" description="Cupin type-1" evidence="12">
    <location>
        <begin position="68"/>
        <end position="217"/>
    </location>
</feature>
<evidence type="ECO:0000256" key="3">
    <source>
        <dbReference type="ARBA" id="ARBA00022523"/>
    </source>
</evidence>
<comment type="similarity">
    <text evidence="2 11">Belongs to the germin family.</text>
</comment>
<evidence type="ECO:0000256" key="5">
    <source>
        <dbReference type="ARBA" id="ARBA00022723"/>
    </source>
</evidence>
<keyword evidence="4 11" id="KW-0964">Secreted</keyword>
<evidence type="ECO:0000256" key="8">
    <source>
        <dbReference type="PIRSR" id="PIRSR601929-1"/>
    </source>
</evidence>
<evidence type="ECO:0000256" key="6">
    <source>
        <dbReference type="ARBA" id="ARBA00023157"/>
    </source>
</evidence>
<feature type="binding site" evidence="9">
    <location>
        <position position="116"/>
    </location>
    <ligand>
        <name>Mn(2+)</name>
        <dbReference type="ChEBI" id="CHEBI:29035"/>
    </ligand>
</feature>
<dbReference type="Gene3D" id="2.60.120.10">
    <property type="entry name" value="Jelly Rolls"/>
    <property type="match status" value="1"/>
</dbReference>
<feature type="chain" id="PRO_5041778625" description="Germin-like protein" evidence="11">
    <location>
        <begin position="25"/>
        <end position="225"/>
    </location>
</feature>
<accession>A0AAD4J1T6</accession>
<keyword evidence="6 10" id="KW-1015">Disulfide bond</keyword>
<protein>
    <recommendedName>
        <fullName evidence="11">Germin-like protein</fullName>
    </recommendedName>
</protein>
<gene>
    <name evidence="13" type="ORF">C2S53_007184</name>
</gene>
<proteinExistence type="inferred from homology"/>
<evidence type="ECO:0000256" key="1">
    <source>
        <dbReference type="ARBA" id="ARBA00004271"/>
    </source>
</evidence>
<evidence type="ECO:0000256" key="2">
    <source>
        <dbReference type="ARBA" id="ARBA00007456"/>
    </source>
</evidence>
<dbReference type="InterPro" id="IPR019780">
    <property type="entry name" value="Germin_Mn-BS"/>
</dbReference>
<comment type="subcellular location">
    <subcellularLocation>
        <location evidence="1 11">Secreted</location>
        <location evidence="1 11">Extracellular space</location>
        <location evidence="1 11">Apoplast</location>
    </subcellularLocation>
</comment>
<sequence length="225" mass="24763">MKTSSKHLFLLIAVVSLRSLLVAATDPDPLQDFCVAVNETDVKIYVNGWICKDPTTVKTDDFYYAGQLNVPHEIVSPYGTALTGVFVPELPGLNTQGLGLTRVDYLPNGLNVPHTHPRATEVITVLEGKLYAGFMTAGDDPNTLYARYLYPGDVFVFPRGLMHFQINVGGTNAAALVFFNSQRPGTVNVPSALFRVEPPLPTEIIARTFQINENLAEYLRSRSSF</sequence>
<feature type="binding site" evidence="9">
    <location>
        <position position="163"/>
    </location>
    <ligand>
        <name>Mn(2+)</name>
        <dbReference type="ChEBI" id="CHEBI:29035"/>
    </ligand>
</feature>
<dbReference type="SUPFAM" id="SSF51182">
    <property type="entry name" value="RmlC-like cupins"/>
    <property type="match status" value="1"/>
</dbReference>
<keyword evidence="14" id="KW-1185">Reference proteome</keyword>
<organism evidence="13 14">
    <name type="scientific">Perilla frutescens var. hirtella</name>
    <name type="common">Perilla citriodora</name>
    <name type="synonym">Perilla setoyensis</name>
    <dbReference type="NCBI Taxonomy" id="608512"/>
    <lineage>
        <taxon>Eukaryota</taxon>
        <taxon>Viridiplantae</taxon>
        <taxon>Streptophyta</taxon>
        <taxon>Embryophyta</taxon>
        <taxon>Tracheophyta</taxon>
        <taxon>Spermatophyta</taxon>
        <taxon>Magnoliopsida</taxon>
        <taxon>eudicotyledons</taxon>
        <taxon>Gunneridae</taxon>
        <taxon>Pentapetalae</taxon>
        <taxon>asterids</taxon>
        <taxon>lamiids</taxon>
        <taxon>Lamiales</taxon>
        <taxon>Lamiaceae</taxon>
        <taxon>Nepetoideae</taxon>
        <taxon>Elsholtzieae</taxon>
        <taxon>Perilla</taxon>
    </lineage>
</organism>
<dbReference type="CDD" id="cd02241">
    <property type="entry name" value="cupin_OxOx"/>
    <property type="match status" value="1"/>
</dbReference>
<reference evidence="13 14" key="1">
    <citation type="journal article" date="2021" name="Nat. Commun.">
        <title>Incipient diploidization of the medicinal plant Perilla within 10,000 years.</title>
        <authorList>
            <person name="Zhang Y."/>
            <person name="Shen Q."/>
            <person name="Leng L."/>
            <person name="Zhang D."/>
            <person name="Chen S."/>
            <person name="Shi Y."/>
            <person name="Ning Z."/>
            <person name="Chen S."/>
        </authorList>
    </citation>
    <scope>NUCLEOTIDE SEQUENCE [LARGE SCALE GENOMIC DNA]</scope>
    <source>
        <strain evidence="14">cv. PC099</strain>
    </source>
</reference>
<feature type="signal peptide" evidence="11">
    <location>
        <begin position="1"/>
        <end position="24"/>
    </location>
</feature>
<dbReference type="SMART" id="SM00835">
    <property type="entry name" value="Cupin_1"/>
    <property type="match status" value="1"/>
</dbReference>
<feature type="disulfide bond" evidence="10">
    <location>
        <begin position="34"/>
        <end position="51"/>
    </location>
</feature>
<dbReference type="EMBL" id="SDAM02000175">
    <property type="protein sequence ID" value="KAH6825517.1"/>
    <property type="molecule type" value="Genomic_DNA"/>
</dbReference>
<feature type="binding site" evidence="8">
    <location>
        <position position="121"/>
    </location>
    <ligand>
        <name>oxalate</name>
        <dbReference type="ChEBI" id="CHEBI:30623"/>
    </ligand>
</feature>
<comment type="caution">
    <text evidence="13">The sequence shown here is derived from an EMBL/GenBank/DDBJ whole genome shotgun (WGS) entry which is preliminary data.</text>
</comment>
<evidence type="ECO:0000256" key="9">
    <source>
        <dbReference type="PIRSR" id="PIRSR601929-2"/>
    </source>
</evidence>
<name>A0AAD4J1T6_PERFH</name>
<keyword evidence="11" id="KW-0732">Signal</keyword>
<keyword evidence="5 8" id="KW-0479">Metal-binding</keyword>
<evidence type="ECO:0000256" key="7">
    <source>
        <dbReference type="ARBA" id="ARBA00023211"/>
    </source>
</evidence>
<feature type="binding site" evidence="8">
    <location>
        <position position="111"/>
    </location>
    <ligand>
        <name>oxalate</name>
        <dbReference type="ChEBI" id="CHEBI:30623"/>
    </ligand>
</feature>
<feature type="binding site" evidence="8">
    <location>
        <position position="116"/>
    </location>
    <ligand>
        <name>oxalate</name>
        <dbReference type="ChEBI" id="CHEBI:30623"/>
    </ligand>
</feature>
<dbReference type="GO" id="GO:0030145">
    <property type="term" value="F:manganese ion binding"/>
    <property type="evidence" value="ECO:0007669"/>
    <property type="project" value="UniProtKB-UniRule"/>
</dbReference>
<evidence type="ECO:0000256" key="10">
    <source>
        <dbReference type="PIRSR" id="PIRSR601929-3"/>
    </source>
</evidence>
<dbReference type="GO" id="GO:0048046">
    <property type="term" value="C:apoplast"/>
    <property type="evidence" value="ECO:0007669"/>
    <property type="project" value="UniProtKB-SubCell"/>
</dbReference>
<dbReference type="FunFam" id="2.60.120.10:FF:000005">
    <property type="entry name" value="Germin-like protein subfamily 1 member 8"/>
    <property type="match status" value="1"/>
</dbReference>
<dbReference type="PRINTS" id="PR00325">
    <property type="entry name" value="GERMIN"/>
</dbReference>